<proteinExistence type="predicted"/>
<accession>A0A9P5NEI0</accession>
<organism evidence="3 4">
    <name type="scientific">Gymnopilus junonius</name>
    <name type="common">Spectacular rustgill mushroom</name>
    <name type="synonym">Gymnopilus spectabilis subsp. junonius</name>
    <dbReference type="NCBI Taxonomy" id="109634"/>
    <lineage>
        <taxon>Eukaryota</taxon>
        <taxon>Fungi</taxon>
        <taxon>Dikarya</taxon>
        <taxon>Basidiomycota</taxon>
        <taxon>Agaricomycotina</taxon>
        <taxon>Agaricomycetes</taxon>
        <taxon>Agaricomycetidae</taxon>
        <taxon>Agaricales</taxon>
        <taxon>Agaricineae</taxon>
        <taxon>Hymenogastraceae</taxon>
        <taxon>Gymnopilus</taxon>
    </lineage>
</organism>
<feature type="coiled-coil region" evidence="1">
    <location>
        <begin position="96"/>
        <end position="123"/>
    </location>
</feature>
<feature type="signal peptide" evidence="2">
    <location>
        <begin position="1"/>
        <end position="16"/>
    </location>
</feature>
<comment type="caution">
    <text evidence="3">The sequence shown here is derived from an EMBL/GenBank/DDBJ whole genome shotgun (WGS) entry which is preliminary data.</text>
</comment>
<reference evidence="3" key="1">
    <citation type="submission" date="2020-11" db="EMBL/GenBank/DDBJ databases">
        <authorList>
            <consortium name="DOE Joint Genome Institute"/>
            <person name="Ahrendt S."/>
            <person name="Riley R."/>
            <person name="Andreopoulos W."/>
            <person name="LaButti K."/>
            <person name="Pangilinan J."/>
            <person name="Ruiz-duenas F.J."/>
            <person name="Barrasa J.M."/>
            <person name="Sanchez-Garcia M."/>
            <person name="Camarero S."/>
            <person name="Miyauchi S."/>
            <person name="Serrano A."/>
            <person name="Linde D."/>
            <person name="Babiker R."/>
            <person name="Drula E."/>
            <person name="Ayuso-Fernandez I."/>
            <person name="Pacheco R."/>
            <person name="Padilla G."/>
            <person name="Ferreira P."/>
            <person name="Barriuso J."/>
            <person name="Kellner H."/>
            <person name="Castanera R."/>
            <person name="Alfaro M."/>
            <person name="Ramirez L."/>
            <person name="Pisabarro A.G."/>
            <person name="Kuo A."/>
            <person name="Tritt A."/>
            <person name="Lipzen A."/>
            <person name="He G."/>
            <person name="Yan M."/>
            <person name="Ng V."/>
            <person name="Cullen D."/>
            <person name="Martin F."/>
            <person name="Rosso M.-N."/>
            <person name="Henrissat B."/>
            <person name="Hibbett D."/>
            <person name="Martinez A.T."/>
            <person name="Grigoriev I.V."/>
        </authorList>
    </citation>
    <scope>NUCLEOTIDE SEQUENCE</scope>
    <source>
        <strain evidence="3">AH 44721</strain>
    </source>
</reference>
<gene>
    <name evidence="3" type="ORF">CPB84DRAFT_1751170</name>
</gene>
<dbReference type="EMBL" id="JADNYJ010000131">
    <property type="protein sequence ID" value="KAF8881510.1"/>
    <property type="molecule type" value="Genomic_DNA"/>
</dbReference>
<dbReference type="Proteomes" id="UP000724874">
    <property type="component" value="Unassembled WGS sequence"/>
</dbReference>
<evidence type="ECO:0000313" key="4">
    <source>
        <dbReference type="Proteomes" id="UP000724874"/>
    </source>
</evidence>
<evidence type="ECO:0000256" key="1">
    <source>
        <dbReference type="SAM" id="Coils"/>
    </source>
</evidence>
<keyword evidence="4" id="KW-1185">Reference proteome</keyword>
<keyword evidence="2" id="KW-0732">Signal</keyword>
<dbReference type="AlphaFoldDB" id="A0A9P5NEI0"/>
<evidence type="ECO:0000313" key="3">
    <source>
        <dbReference type="EMBL" id="KAF8881510.1"/>
    </source>
</evidence>
<name>A0A9P5NEI0_GYMJU</name>
<evidence type="ECO:0000256" key="2">
    <source>
        <dbReference type="SAM" id="SignalP"/>
    </source>
</evidence>
<feature type="chain" id="PRO_5040303984" evidence="2">
    <location>
        <begin position="17"/>
        <end position="153"/>
    </location>
</feature>
<sequence length="153" mass="17579">MWKWACPSWLVNHCSCLTLIPPFMAWKLHPVHNPPLFKATLHSLIPLQRGQGIRAANRQLITEAEQQRLILSDQQTCLIETMSKQQAILQEFCKMQQQIAEECKSFQEMLAQTEREKADSNEALLKEIQAVKAAKEMEVAAVVQRTKRAEKQP</sequence>
<protein>
    <submittedName>
        <fullName evidence="3">Uncharacterized protein</fullName>
    </submittedName>
</protein>
<keyword evidence="1" id="KW-0175">Coiled coil</keyword>